<dbReference type="RefSeq" id="WP_053995883.1">
    <property type="nucleotide sequence ID" value="NZ_CP065643.1"/>
</dbReference>
<evidence type="ECO:0000313" key="1">
    <source>
        <dbReference type="EMBL" id="KOY80642.1"/>
    </source>
</evidence>
<dbReference type="Proteomes" id="UP000037977">
    <property type="component" value="Unassembled WGS sequence"/>
</dbReference>
<accession>A0A0M9DI43</accession>
<gene>
    <name evidence="1" type="ORF">ADM90_15695</name>
</gene>
<evidence type="ECO:0000313" key="2">
    <source>
        <dbReference type="Proteomes" id="UP000037977"/>
    </source>
</evidence>
<name>A0A0M9DI43_9BACI</name>
<organism evidence="1 2">
    <name type="scientific">Lysinibacillus macroides</name>
    <dbReference type="NCBI Taxonomy" id="33935"/>
    <lineage>
        <taxon>Bacteria</taxon>
        <taxon>Bacillati</taxon>
        <taxon>Bacillota</taxon>
        <taxon>Bacilli</taxon>
        <taxon>Bacillales</taxon>
        <taxon>Bacillaceae</taxon>
        <taxon>Lysinibacillus</taxon>
    </lineage>
</organism>
<reference evidence="1 2" key="1">
    <citation type="submission" date="2015-07" db="EMBL/GenBank/DDBJ databases">
        <title>Genome sequencing project for genomic taxonomy and phylogenomics of Bacillus-like bacteria.</title>
        <authorList>
            <person name="Liu B."/>
            <person name="Wang J."/>
            <person name="Zhu Y."/>
            <person name="Liu G."/>
            <person name="Chen Q."/>
            <person name="Chen Z."/>
            <person name="Che J."/>
            <person name="Ge C."/>
            <person name="Shi H."/>
            <person name="Pan Z."/>
            <person name="Liu X."/>
        </authorList>
    </citation>
    <scope>NUCLEOTIDE SEQUENCE [LARGE SCALE GENOMIC DNA]</scope>
    <source>
        <strain evidence="1 2">DSM 54</strain>
    </source>
</reference>
<sequence length="60" mass="6974">MNNLPLGYKRDKDGNIVIDEQNVKHIQKIFDTAEKVNNIELAAYHGARYLNKYVPKTQDK</sequence>
<dbReference type="Gene3D" id="3.90.1750.20">
    <property type="entry name" value="Putative Large Serine Recombinase, Chain B, Domain 2"/>
    <property type="match status" value="1"/>
</dbReference>
<dbReference type="AlphaFoldDB" id="A0A0M9DI43"/>
<keyword evidence="2" id="KW-1185">Reference proteome</keyword>
<dbReference type="InterPro" id="IPR038109">
    <property type="entry name" value="DNA_bind_recomb_sf"/>
</dbReference>
<protein>
    <submittedName>
        <fullName evidence="1">Uncharacterized protein</fullName>
    </submittedName>
</protein>
<dbReference type="PATRIC" id="fig|33935.3.peg.1871"/>
<comment type="caution">
    <text evidence="1">The sequence shown here is derived from an EMBL/GenBank/DDBJ whole genome shotgun (WGS) entry which is preliminary data.</text>
</comment>
<dbReference type="EMBL" id="LGCI01000010">
    <property type="protein sequence ID" value="KOY80642.1"/>
    <property type="molecule type" value="Genomic_DNA"/>
</dbReference>
<proteinExistence type="predicted"/>